<dbReference type="SUPFAM" id="SSF109709">
    <property type="entry name" value="KorB DNA-binding domain-like"/>
    <property type="match status" value="1"/>
</dbReference>
<comment type="caution">
    <text evidence="2">The sequence shown here is derived from an EMBL/GenBank/DDBJ whole genome shotgun (WGS) entry which is preliminary data.</text>
</comment>
<evidence type="ECO:0000259" key="1">
    <source>
        <dbReference type="SMART" id="SM00470"/>
    </source>
</evidence>
<protein>
    <recommendedName>
        <fullName evidence="1">ParB-like N-terminal domain-containing protein</fullName>
    </recommendedName>
</protein>
<dbReference type="Pfam" id="PF02195">
    <property type="entry name" value="ParB_N"/>
    <property type="match status" value="1"/>
</dbReference>
<sequence length="160" mass="18014">MELIPIDKIRVSTLNIRAEEGFGDEEDQALVENVGSFGILQPIIVRSVGDVYELTAGRRRLLSARENGLTEVPCIVMDVHDEEALDISLIENIHRKDVDPVTLGRALKRRLELSDMSLSLYARRIGKPKSTLSEWLRMNDLSQAMQNEVQSGNIPFRDAL</sequence>
<name>X1DNY2_9ZZZZ</name>
<dbReference type="GO" id="GO:0005694">
    <property type="term" value="C:chromosome"/>
    <property type="evidence" value="ECO:0007669"/>
    <property type="project" value="TreeGrafter"/>
</dbReference>
<reference evidence="2" key="1">
    <citation type="journal article" date="2014" name="Front. Microbiol.">
        <title>High frequency of phylogenetically diverse reductive dehalogenase-homologous genes in deep subseafloor sedimentary metagenomes.</title>
        <authorList>
            <person name="Kawai M."/>
            <person name="Futagami T."/>
            <person name="Toyoda A."/>
            <person name="Takaki Y."/>
            <person name="Nishi S."/>
            <person name="Hori S."/>
            <person name="Arai W."/>
            <person name="Tsubouchi T."/>
            <person name="Morono Y."/>
            <person name="Uchiyama I."/>
            <person name="Ito T."/>
            <person name="Fujiyama A."/>
            <person name="Inagaki F."/>
            <person name="Takami H."/>
        </authorList>
    </citation>
    <scope>NUCLEOTIDE SEQUENCE</scope>
    <source>
        <strain evidence="2">Expedition CK06-06</strain>
    </source>
</reference>
<dbReference type="EMBL" id="BARU01000596">
    <property type="protein sequence ID" value="GAH22656.1"/>
    <property type="molecule type" value="Genomic_DNA"/>
</dbReference>
<dbReference type="NCBIfam" id="TIGR00180">
    <property type="entry name" value="parB_part"/>
    <property type="match status" value="1"/>
</dbReference>
<dbReference type="InterPro" id="IPR050336">
    <property type="entry name" value="Chromosome_partition/occlusion"/>
</dbReference>
<proteinExistence type="predicted"/>
<dbReference type="GO" id="GO:0003677">
    <property type="term" value="F:DNA binding"/>
    <property type="evidence" value="ECO:0007669"/>
    <property type="project" value="InterPro"/>
</dbReference>
<dbReference type="PANTHER" id="PTHR33375">
    <property type="entry name" value="CHROMOSOME-PARTITIONING PROTEIN PARB-RELATED"/>
    <property type="match status" value="1"/>
</dbReference>
<dbReference type="Gene3D" id="1.10.10.2830">
    <property type="match status" value="1"/>
</dbReference>
<feature type="non-terminal residue" evidence="2">
    <location>
        <position position="160"/>
    </location>
</feature>
<accession>X1DNY2</accession>
<feature type="domain" description="ParB-like N-terminal" evidence="1">
    <location>
        <begin position="2"/>
        <end position="93"/>
    </location>
</feature>
<dbReference type="GO" id="GO:0007059">
    <property type="term" value="P:chromosome segregation"/>
    <property type="evidence" value="ECO:0007669"/>
    <property type="project" value="UniProtKB-KW"/>
</dbReference>
<dbReference type="AlphaFoldDB" id="X1DNY2"/>
<gene>
    <name evidence="2" type="ORF">S03H2_01907</name>
</gene>
<dbReference type="InterPro" id="IPR003115">
    <property type="entry name" value="ParB_N"/>
</dbReference>
<dbReference type="SMART" id="SM00470">
    <property type="entry name" value="ParB"/>
    <property type="match status" value="1"/>
</dbReference>
<dbReference type="InterPro" id="IPR004437">
    <property type="entry name" value="ParB/RepB/Spo0J"/>
</dbReference>
<organism evidence="2">
    <name type="scientific">marine sediment metagenome</name>
    <dbReference type="NCBI Taxonomy" id="412755"/>
    <lineage>
        <taxon>unclassified sequences</taxon>
        <taxon>metagenomes</taxon>
        <taxon>ecological metagenomes</taxon>
    </lineage>
</organism>
<dbReference type="SUPFAM" id="SSF110849">
    <property type="entry name" value="ParB/Sulfiredoxin"/>
    <property type="match status" value="1"/>
</dbReference>
<evidence type="ECO:0000313" key="2">
    <source>
        <dbReference type="EMBL" id="GAH22656.1"/>
    </source>
</evidence>
<dbReference type="PANTHER" id="PTHR33375:SF1">
    <property type="entry name" value="CHROMOSOME-PARTITIONING PROTEIN PARB-RELATED"/>
    <property type="match status" value="1"/>
</dbReference>
<dbReference type="Gene3D" id="3.90.1530.30">
    <property type="match status" value="1"/>
</dbReference>
<dbReference type="InterPro" id="IPR036086">
    <property type="entry name" value="ParB/Sulfiredoxin_sf"/>
</dbReference>